<evidence type="ECO:0000313" key="1">
    <source>
        <dbReference type="EMBL" id="MCC2125852.1"/>
    </source>
</evidence>
<name>A0AAE3A4J0_9FIRM</name>
<dbReference type="RefSeq" id="WP_118770466.1">
    <property type="nucleotide sequence ID" value="NZ_JAJEPS010000005.1"/>
</dbReference>
<dbReference type="EMBL" id="JAJEPS010000005">
    <property type="protein sequence ID" value="MCC2125852.1"/>
    <property type="molecule type" value="Genomic_DNA"/>
</dbReference>
<organism evidence="1 2">
    <name type="scientific">Hominiventricola filiformis</name>
    <dbReference type="NCBI Taxonomy" id="2885352"/>
    <lineage>
        <taxon>Bacteria</taxon>
        <taxon>Bacillati</taxon>
        <taxon>Bacillota</taxon>
        <taxon>Clostridia</taxon>
        <taxon>Lachnospirales</taxon>
        <taxon>Lachnospiraceae</taxon>
        <taxon>Hominiventricola</taxon>
    </lineage>
</organism>
<dbReference type="AlphaFoldDB" id="A0AAE3A4J0"/>
<protein>
    <submittedName>
        <fullName evidence="1">Uncharacterized protein</fullName>
    </submittedName>
</protein>
<gene>
    <name evidence="1" type="ORF">LKD36_06625</name>
</gene>
<dbReference type="Proteomes" id="UP001198220">
    <property type="component" value="Unassembled WGS sequence"/>
</dbReference>
<reference evidence="1 2" key="1">
    <citation type="submission" date="2021-10" db="EMBL/GenBank/DDBJ databases">
        <title>Anaerobic single-cell dispensing facilitates the cultivation of human gut bacteria.</title>
        <authorList>
            <person name="Afrizal A."/>
        </authorList>
    </citation>
    <scope>NUCLEOTIDE SEQUENCE [LARGE SCALE GENOMIC DNA]</scope>
    <source>
        <strain evidence="1 2">CLA-AA-H276</strain>
    </source>
</reference>
<sequence>MKEPNEWNQRMFPWLYPYGNRMNYLSLWDQPERMEDEEDFRRLQEMYPIMARRLKPYVDEVCSLLEYPGSMMYDEYPDQLSLRKKSLEIWERAEKGERFGKDAPGWEQVQDLIGVLLLQEMMCRRKTNRRRYTPVKVIDTLSKR</sequence>
<evidence type="ECO:0000313" key="2">
    <source>
        <dbReference type="Proteomes" id="UP001198220"/>
    </source>
</evidence>
<proteinExistence type="predicted"/>
<comment type="caution">
    <text evidence="1">The sequence shown here is derived from an EMBL/GenBank/DDBJ whole genome shotgun (WGS) entry which is preliminary data.</text>
</comment>
<accession>A0AAE3A4J0</accession>
<keyword evidence="2" id="KW-1185">Reference proteome</keyword>